<feature type="chain" id="PRO_5038970842" description="Pyrroloquinoline-quinone binding quinoprotein" evidence="2">
    <location>
        <begin position="27"/>
        <end position="449"/>
    </location>
</feature>
<evidence type="ECO:0000313" key="3">
    <source>
        <dbReference type="EMBL" id="TQL51363.1"/>
    </source>
</evidence>
<feature type="region of interest" description="Disordered" evidence="1">
    <location>
        <begin position="38"/>
        <end position="88"/>
    </location>
</feature>
<dbReference type="InterPro" id="IPR047697">
    <property type="entry name" value="AztD-like"/>
</dbReference>
<name>A0A542YTE2_9MICO</name>
<dbReference type="SUPFAM" id="SSF50969">
    <property type="entry name" value="YVTN repeat-like/Quinoprotein amine dehydrogenase"/>
    <property type="match status" value="1"/>
</dbReference>
<protein>
    <recommendedName>
        <fullName evidence="5">Pyrroloquinoline-quinone binding quinoprotein</fullName>
    </recommendedName>
</protein>
<gene>
    <name evidence="3" type="ORF">FB467_2506</name>
</gene>
<reference evidence="3 4" key="1">
    <citation type="submission" date="2019-06" db="EMBL/GenBank/DDBJ databases">
        <title>Sequencing the genomes of 1000 actinobacteria strains.</title>
        <authorList>
            <person name="Klenk H.-P."/>
        </authorList>
    </citation>
    <scope>NUCLEOTIDE SEQUENCE [LARGE SCALE GENOMIC DNA]</scope>
    <source>
        <strain evidence="3 4">DSM 12335</strain>
    </source>
</reference>
<dbReference type="NCBIfam" id="NF038015">
    <property type="entry name" value="AztD"/>
    <property type="match status" value="1"/>
</dbReference>
<evidence type="ECO:0000256" key="2">
    <source>
        <dbReference type="SAM" id="SignalP"/>
    </source>
</evidence>
<evidence type="ECO:0000256" key="1">
    <source>
        <dbReference type="SAM" id="MobiDB-lite"/>
    </source>
</evidence>
<dbReference type="Gene3D" id="2.130.10.10">
    <property type="entry name" value="YVTN repeat-like/Quinoprotein amine dehydrogenase"/>
    <property type="match status" value="2"/>
</dbReference>
<evidence type="ECO:0008006" key="5">
    <source>
        <dbReference type="Google" id="ProtNLM"/>
    </source>
</evidence>
<comment type="caution">
    <text evidence="3">The sequence shown here is derived from an EMBL/GenBank/DDBJ whole genome shotgun (WGS) entry which is preliminary data.</text>
</comment>
<keyword evidence="2" id="KW-0732">Signal</keyword>
<feature type="signal peptide" evidence="2">
    <location>
        <begin position="1"/>
        <end position="26"/>
    </location>
</feature>
<dbReference type="Proteomes" id="UP000319516">
    <property type="component" value="Unassembled WGS sequence"/>
</dbReference>
<dbReference type="OrthoDB" id="3250815at2"/>
<dbReference type="RefSeq" id="WP_141785374.1">
    <property type="nucleotide sequence ID" value="NZ_BAAAIK010000010.1"/>
</dbReference>
<proteinExistence type="predicted"/>
<organism evidence="3 4">
    <name type="scientific">Ornithinicoccus hortensis</name>
    <dbReference type="NCBI Taxonomy" id="82346"/>
    <lineage>
        <taxon>Bacteria</taxon>
        <taxon>Bacillati</taxon>
        <taxon>Actinomycetota</taxon>
        <taxon>Actinomycetes</taxon>
        <taxon>Micrococcales</taxon>
        <taxon>Intrasporangiaceae</taxon>
        <taxon>Ornithinicoccus</taxon>
    </lineage>
</organism>
<evidence type="ECO:0000313" key="4">
    <source>
        <dbReference type="Proteomes" id="UP000319516"/>
    </source>
</evidence>
<keyword evidence="4" id="KW-1185">Reference proteome</keyword>
<feature type="compositionally biased region" description="Basic and acidic residues" evidence="1">
    <location>
        <begin position="48"/>
        <end position="79"/>
    </location>
</feature>
<dbReference type="EMBL" id="VFOP01000001">
    <property type="protein sequence ID" value="TQL51363.1"/>
    <property type="molecule type" value="Genomic_DNA"/>
</dbReference>
<dbReference type="InterPro" id="IPR011044">
    <property type="entry name" value="Quino_amine_DH_bsu"/>
</dbReference>
<accession>A0A542YTE2</accession>
<dbReference type="PROSITE" id="PS51257">
    <property type="entry name" value="PROKAR_LIPOPROTEIN"/>
    <property type="match status" value="1"/>
</dbReference>
<sequence>MTKRSVLLPLPVAALALLLASCGGQVEGDAAVEATAGSGTTAEDNDEDHAHDDDHDHEESHDHEEGHDHGAGHSDDARSTAESAGASPRLGVTFDGGVLVLDAMTLEVLGDFPADGFLRLNPAGDGRHFLVTEGDAFRVLDAGAWSEPHGDHDHSYTTEPLLTDQSFAGDHPGHVVHHGGRTVLFHDGTGQIDVFDPADLSSTALPHLAEFATPEAHHGVAVVLSDDSLLHTVGNEDSRSGAVVLDASGDEVAASHECPGVHGETVAADEVVVLGCEDGVLLYGDGEFHKVSAPDAYGRSGNLAGSEESPVVLGDYKTDPDADLERPTSVALIDTRSQELTVVDLPASYSFRSLGRGPGGAALVLGTDGTLRSLDPETGEVTAETAVVSEWEEPEDWQAPRPTLRVQGNFGYVTEPATSTLHVVDLTTAEVIDSTTLPVVPNELSSVTG</sequence>
<dbReference type="InterPro" id="IPR015943">
    <property type="entry name" value="WD40/YVTN_repeat-like_dom_sf"/>
</dbReference>
<dbReference type="AlphaFoldDB" id="A0A542YTE2"/>